<reference evidence="1 2" key="1">
    <citation type="journal article" date="2014" name="Int. J. Syst. Evol. Microbiol.">
        <title>Phaeodactylibacter xiamenensis gen. nov., sp. nov., a member of the family Saprospiraceae isolated from the marine alga Phaeodactylum tricornutum.</title>
        <authorList>
            <person name="Chen Z.Jr."/>
            <person name="Lei X."/>
            <person name="Lai Q."/>
            <person name="Li Y."/>
            <person name="Zhang B."/>
            <person name="Zhang J."/>
            <person name="Zhang H."/>
            <person name="Yang L."/>
            <person name="Zheng W."/>
            <person name="Tian Y."/>
            <person name="Yu Z."/>
            <person name="Xu H.Jr."/>
            <person name="Zheng T."/>
        </authorList>
    </citation>
    <scope>NUCLEOTIDE SEQUENCE [LARGE SCALE GENOMIC DNA]</scope>
    <source>
        <strain evidence="1 2">KD52</strain>
    </source>
</reference>
<dbReference type="AlphaFoldDB" id="A0A098S4N9"/>
<evidence type="ECO:0000313" key="2">
    <source>
        <dbReference type="Proteomes" id="UP000029736"/>
    </source>
</evidence>
<keyword evidence="2" id="KW-1185">Reference proteome</keyword>
<evidence type="ECO:0000313" key="1">
    <source>
        <dbReference type="EMBL" id="KGE87115.1"/>
    </source>
</evidence>
<dbReference type="Proteomes" id="UP000029736">
    <property type="component" value="Unassembled WGS sequence"/>
</dbReference>
<proteinExistence type="predicted"/>
<name>A0A098S4N9_9BACT</name>
<gene>
    <name evidence="1" type="ORF">IX84_15740</name>
</gene>
<organism evidence="1 2">
    <name type="scientific">Phaeodactylibacter xiamenensis</name>
    <dbReference type="NCBI Taxonomy" id="1524460"/>
    <lineage>
        <taxon>Bacteria</taxon>
        <taxon>Pseudomonadati</taxon>
        <taxon>Bacteroidota</taxon>
        <taxon>Saprospiria</taxon>
        <taxon>Saprospirales</taxon>
        <taxon>Haliscomenobacteraceae</taxon>
        <taxon>Phaeodactylibacter</taxon>
    </lineage>
</organism>
<comment type="caution">
    <text evidence="1">The sequence shown here is derived from an EMBL/GenBank/DDBJ whole genome shotgun (WGS) entry which is preliminary data.</text>
</comment>
<dbReference type="EMBL" id="JPOS01000038">
    <property type="protein sequence ID" value="KGE87115.1"/>
    <property type="molecule type" value="Genomic_DNA"/>
</dbReference>
<sequence length="232" mass="26722">MPPTFLLLMRYLIILLPFILLLCWGCPRKECRDADFGGAYQFVIPATLSPARDTFRIGDTIHISSVFSDEVYERQTQQYYKLENWRFYPDTGIDRIDVADTPLVRDALLSFDVIVPEDFDYIIYNYISGDVGLIGQYNYKNGTYALEYAIVPQDTGLFYFFHGAVQSFDDDQDFPGRCPRKLSNTNVELNGGAGNNIEFLSASPDPHYNDWVLLRSQERFHDNGGYCFYVVE</sequence>
<protein>
    <submittedName>
        <fullName evidence="1">Uncharacterized protein</fullName>
    </submittedName>
</protein>
<accession>A0A098S4N9</accession>